<feature type="transmembrane region" description="Helical" evidence="1">
    <location>
        <begin position="73"/>
        <end position="91"/>
    </location>
</feature>
<proteinExistence type="predicted"/>
<dbReference type="AlphaFoldDB" id="A0A4P7VQQ7"/>
<gene>
    <name evidence="2" type="ORF">E7746_12450</name>
</gene>
<sequence>MSTDNYNRPPLWFIIVIIVMMLPLFSWPFVMTSLDPADEDSTKWLMTVIFPIYAILSGYYAYKCYAQRKELSIILLCVLLLSYAAIGFYLYC</sequence>
<evidence type="ECO:0000313" key="3">
    <source>
        <dbReference type="Proteomes" id="UP000297031"/>
    </source>
</evidence>
<evidence type="ECO:0000256" key="1">
    <source>
        <dbReference type="SAM" id="Phobius"/>
    </source>
</evidence>
<keyword evidence="3" id="KW-1185">Reference proteome</keyword>
<keyword evidence="1" id="KW-0472">Membrane</keyword>
<protein>
    <submittedName>
        <fullName evidence="2">Uncharacterized protein</fullName>
    </submittedName>
</protein>
<dbReference type="RefSeq" id="WP_136411009.1">
    <property type="nucleotide sequence ID" value="NZ_CP039393.1"/>
</dbReference>
<reference evidence="2 3" key="1">
    <citation type="submission" date="2019-02" db="EMBL/GenBank/DDBJ databases">
        <title>Isolation and identification of novel species under the genus Muribaculum.</title>
        <authorList>
            <person name="Miyake S."/>
            <person name="Ding Y."/>
            <person name="Low A."/>
            <person name="Soh M."/>
            <person name="Seedorf H."/>
        </authorList>
    </citation>
    <scope>NUCLEOTIDE SEQUENCE [LARGE SCALE GENOMIC DNA]</scope>
    <source>
        <strain evidence="2 3">TLL-A4</strain>
    </source>
</reference>
<accession>A0A4P7VQQ7</accession>
<name>A0A4P7VQQ7_9BACT</name>
<dbReference type="OrthoDB" id="1093282at2"/>
<feature type="transmembrane region" description="Helical" evidence="1">
    <location>
        <begin position="12"/>
        <end position="30"/>
    </location>
</feature>
<keyword evidence="1" id="KW-0812">Transmembrane</keyword>
<organism evidence="2 3">
    <name type="scientific">Muribaculum gordoncarteri</name>
    <dbReference type="NCBI Taxonomy" id="2530390"/>
    <lineage>
        <taxon>Bacteria</taxon>
        <taxon>Pseudomonadati</taxon>
        <taxon>Bacteroidota</taxon>
        <taxon>Bacteroidia</taxon>
        <taxon>Bacteroidales</taxon>
        <taxon>Muribaculaceae</taxon>
        <taxon>Muribaculum</taxon>
    </lineage>
</organism>
<dbReference type="Proteomes" id="UP000297031">
    <property type="component" value="Chromosome"/>
</dbReference>
<dbReference type="EMBL" id="CP039393">
    <property type="protein sequence ID" value="QCD36632.1"/>
    <property type="molecule type" value="Genomic_DNA"/>
</dbReference>
<feature type="transmembrane region" description="Helical" evidence="1">
    <location>
        <begin position="42"/>
        <end position="61"/>
    </location>
</feature>
<dbReference type="KEGG" id="mgod:E7746_12450"/>
<evidence type="ECO:0000313" key="2">
    <source>
        <dbReference type="EMBL" id="QCD36632.1"/>
    </source>
</evidence>
<keyword evidence="1" id="KW-1133">Transmembrane helix</keyword>